<dbReference type="Pfam" id="PF14528">
    <property type="entry name" value="LAGLIDADG_3"/>
    <property type="match status" value="1"/>
</dbReference>
<dbReference type="SUPFAM" id="SSF55608">
    <property type="entry name" value="Homing endonucleases"/>
    <property type="match status" value="2"/>
</dbReference>
<dbReference type="InterPro" id="IPR006142">
    <property type="entry name" value="INTEIN"/>
</dbReference>
<dbReference type="Proteomes" id="UP000290649">
    <property type="component" value="Unassembled WGS sequence"/>
</dbReference>
<dbReference type="PROSITE" id="PS50819">
    <property type="entry name" value="INTEIN_ENDONUCLEASE"/>
    <property type="match status" value="1"/>
</dbReference>
<evidence type="ECO:0000313" key="2">
    <source>
        <dbReference type="EMBL" id="RXI99495.1"/>
    </source>
</evidence>
<proteinExistence type="predicted"/>
<dbReference type="InterPro" id="IPR027434">
    <property type="entry name" value="Homing_endonucl"/>
</dbReference>
<dbReference type="InterPro" id="IPR004042">
    <property type="entry name" value="Intein_endonuc_central"/>
</dbReference>
<dbReference type="GO" id="GO:0016539">
    <property type="term" value="P:intein-mediated protein splicing"/>
    <property type="evidence" value="ECO:0007669"/>
    <property type="project" value="InterPro"/>
</dbReference>
<organism evidence="2 3">
    <name type="scientific">Anaerobacillus alkaliphilus</name>
    <dbReference type="NCBI Taxonomy" id="1548597"/>
    <lineage>
        <taxon>Bacteria</taxon>
        <taxon>Bacillati</taxon>
        <taxon>Bacillota</taxon>
        <taxon>Bacilli</taxon>
        <taxon>Bacillales</taxon>
        <taxon>Bacillaceae</taxon>
        <taxon>Anaerobacillus</taxon>
    </lineage>
</organism>
<evidence type="ECO:0000259" key="1">
    <source>
        <dbReference type="PROSITE" id="PS50819"/>
    </source>
</evidence>
<dbReference type="RefSeq" id="WP_129079004.1">
    <property type="nucleotide sequence ID" value="NZ_QOUX01000045.1"/>
</dbReference>
<feature type="domain" description="DOD-type homing endonuclease" evidence="1">
    <location>
        <begin position="97"/>
        <end position="240"/>
    </location>
</feature>
<name>A0A4Q0VRT6_9BACI</name>
<dbReference type="OrthoDB" id="961985at2"/>
<dbReference type="PRINTS" id="PR00379">
    <property type="entry name" value="INTEIN"/>
</dbReference>
<dbReference type="GO" id="GO:0004519">
    <property type="term" value="F:endonuclease activity"/>
    <property type="evidence" value="ECO:0007669"/>
    <property type="project" value="InterPro"/>
</dbReference>
<sequence length="291" mass="33787">MLGSKERVNHSKQKRGYEARDKDEIINLIIKFHEEGYSQVDISKMLNINRGTIKRWNDELHFIQTRSPGEAGKMKSKIYDYDENYFEKILTPNQAYIMGYITGDGTISDRKKSKRLIMTLAEKDKALLFDIGKEMNISSAIKFRKKSAENEQNKYSLVINSTKMCNDLISLGIVPNKTGHERWINLGEESLQWSYLRGFFDADGHIRVYKRNGYQKARMGFTGNPEMLWSILSFFNSYGLGVKVNTLTPKQGCSDLYLSSLHDLRIIFQQLYKHGTIKLDRKYKIFSSLMI</sequence>
<dbReference type="InterPro" id="IPR004860">
    <property type="entry name" value="LAGLIDADG_dom"/>
</dbReference>
<dbReference type="AlphaFoldDB" id="A0A4Q0VRT6"/>
<dbReference type="Gene3D" id="1.10.10.60">
    <property type="entry name" value="Homeodomain-like"/>
    <property type="match status" value="1"/>
</dbReference>
<evidence type="ECO:0000313" key="3">
    <source>
        <dbReference type="Proteomes" id="UP000290649"/>
    </source>
</evidence>
<dbReference type="Gene3D" id="3.10.28.10">
    <property type="entry name" value="Homing endonucleases"/>
    <property type="match status" value="2"/>
</dbReference>
<comment type="caution">
    <text evidence="2">The sequence shown here is derived from an EMBL/GenBank/DDBJ whole genome shotgun (WGS) entry which is preliminary data.</text>
</comment>
<protein>
    <recommendedName>
        <fullName evidence="1">DOD-type homing endonuclease domain-containing protein</fullName>
    </recommendedName>
</protein>
<keyword evidence="3" id="KW-1185">Reference proteome</keyword>
<gene>
    <name evidence="2" type="ORF">DS745_14855</name>
</gene>
<accession>A0A4Q0VRT6</accession>
<dbReference type="EMBL" id="QOUX01000045">
    <property type="protein sequence ID" value="RXI99495.1"/>
    <property type="molecule type" value="Genomic_DNA"/>
</dbReference>
<reference evidence="2 3" key="1">
    <citation type="journal article" date="2019" name="Int. J. Syst. Evol. Microbiol.">
        <title>Anaerobacillus alkaliphilus sp. nov., a novel alkaliphilic and moderately halophilic bacterium.</title>
        <authorList>
            <person name="Borsodi A.K."/>
            <person name="Aszalos J.M."/>
            <person name="Bihari P."/>
            <person name="Nagy I."/>
            <person name="Schumann P."/>
            <person name="Sproer C."/>
            <person name="Kovacs A.L."/>
            <person name="Boka K."/>
            <person name="Dobosy P."/>
            <person name="Ovari M."/>
            <person name="Szili-Kovacs T."/>
            <person name="Toth E."/>
        </authorList>
    </citation>
    <scope>NUCLEOTIDE SEQUENCE [LARGE SCALE GENOMIC DNA]</scope>
    <source>
        <strain evidence="2 3">B16-10</strain>
    </source>
</reference>